<evidence type="ECO:0000256" key="1">
    <source>
        <dbReference type="SAM" id="Phobius"/>
    </source>
</evidence>
<dbReference type="AlphaFoldDB" id="A0A1H2TCK5"/>
<feature type="transmembrane region" description="Helical" evidence="1">
    <location>
        <begin position="39"/>
        <end position="70"/>
    </location>
</feature>
<accession>A0A1H2TCK5</accession>
<dbReference type="OrthoDB" id="9903016at2"/>
<keyword evidence="1" id="KW-0812">Transmembrane</keyword>
<dbReference type="RefSeq" id="WP_092679945.1">
    <property type="nucleotide sequence ID" value="NZ_FNMZ01000001.1"/>
</dbReference>
<protein>
    <submittedName>
        <fullName evidence="2">Uncharacterized protein</fullName>
    </submittedName>
</protein>
<organism evidence="2 3">
    <name type="scientific">Albimonas donghaensis</name>
    <dbReference type="NCBI Taxonomy" id="356660"/>
    <lineage>
        <taxon>Bacteria</taxon>
        <taxon>Pseudomonadati</taxon>
        <taxon>Pseudomonadota</taxon>
        <taxon>Alphaproteobacteria</taxon>
        <taxon>Rhodobacterales</taxon>
        <taxon>Paracoccaceae</taxon>
        <taxon>Albimonas</taxon>
    </lineage>
</organism>
<name>A0A1H2TCK5_9RHOB</name>
<gene>
    <name evidence="2" type="ORF">SAMN05444336_101955</name>
</gene>
<dbReference type="Proteomes" id="UP000199118">
    <property type="component" value="Unassembled WGS sequence"/>
</dbReference>
<keyword evidence="3" id="KW-1185">Reference proteome</keyword>
<evidence type="ECO:0000313" key="3">
    <source>
        <dbReference type="Proteomes" id="UP000199118"/>
    </source>
</evidence>
<evidence type="ECO:0000313" key="2">
    <source>
        <dbReference type="EMBL" id="SDW41693.1"/>
    </source>
</evidence>
<keyword evidence="1" id="KW-1133">Transmembrane helix</keyword>
<sequence length="75" mass="7676">MTALLTGFAIGCFFAVTHRTSELIGLSRLNQGLVTSAGLAALVAACLWLDGWILAAIAGFVVGLSAILAVSSARR</sequence>
<dbReference type="EMBL" id="FNMZ01000001">
    <property type="protein sequence ID" value="SDW41693.1"/>
    <property type="molecule type" value="Genomic_DNA"/>
</dbReference>
<keyword evidence="1" id="KW-0472">Membrane</keyword>
<reference evidence="2 3" key="1">
    <citation type="submission" date="2016-10" db="EMBL/GenBank/DDBJ databases">
        <authorList>
            <person name="de Groot N.N."/>
        </authorList>
    </citation>
    <scope>NUCLEOTIDE SEQUENCE [LARGE SCALE GENOMIC DNA]</scope>
    <source>
        <strain evidence="2 3">DSM 17890</strain>
    </source>
</reference>
<proteinExistence type="predicted"/>